<feature type="domain" description="Beta-lactamase-related" evidence="3">
    <location>
        <begin position="53"/>
        <end position="366"/>
    </location>
</feature>
<keyword evidence="1" id="KW-0812">Transmembrane</keyword>
<feature type="transmembrane region" description="Helical" evidence="1">
    <location>
        <begin position="564"/>
        <end position="589"/>
    </location>
</feature>
<feature type="signal peptide" evidence="2">
    <location>
        <begin position="1"/>
        <end position="23"/>
    </location>
</feature>
<dbReference type="Pfam" id="PF00144">
    <property type="entry name" value="Beta-lactamase"/>
    <property type="match status" value="1"/>
</dbReference>
<proteinExistence type="predicted"/>
<dbReference type="PANTHER" id="PTHR46825:SF9">
    <property type="entry name" value="BETA-LACTAMASE-RELATED DOMAIN-CONTAINING PROTEIN"/>
    <property type="match status" value="1"/>
</dbReference>
<reference evidence="4" key="1">
    <citation type="submission" date="2022-08" db="EMBL/GenBank/DDBJ databases">
        <authorList>
            <person name="Zhang D."/>
        </authorList>
    </citation>
    <scope>NUCLEOTIDE SEQUENCE</scope>
    <source>
        <strain evidence="4">XJ19-11</strain>
    </source>
</reference>
<feature type="transmembrane region" description="Helical" evidence="1">
    <location>
        <begin position="496"/>
        <end position="518"/>
    </location>
</feature>
<evidence type="ECO:0000313" key="5">
    <source>
        <dbReference type="Proteomes" id="UP001142175"/>
    </source>
</evidence>
<dbReference type="InterPro" id="IPR050491">
    <property type="entry name" value="AmpC-like"/>
</dbReference>
<keyword evidence="2" id="KW-0732">Signal</keyword>
<name>A0A9X2P195_9BACT</name>
<keyword evidence="1" id="KW-0472">Membrane</keyword>
<gene>
    <name evidence="4" type="ORF">NU887_00915</name>
</gene>
<evidence type="ECO:0000256" key="1">
    <source>
        <dbReference type="SAM" id="Phobius"/>
    </source>
</evidence>
<dbReference type="EMBL" id="JANSUY010000001">
    <property type="protein sequence ID" value="MCR9013569.1"/>
    <property type="molecule type" value="Genomic_DNA"/>
</dbReference>
<comment type="caution">
    <text evidence="4">The sequence shown here is derived from an EMBL/GenBank/DDBJ whole genome shotgun (WGS) entry which is preliminary data.</text>
</comment>
<evidence type="ECO:0000256" key="2">
    <source>
        <dbReference type="SAM" id="SignalP"/>
    </source>
</evidence>
<dbReference type="SUPFAM" id="SSF56601">
    <property type="entry name" value="beta-lactamase/transpeptidase-like"/>
    <property type="match status" value="1"/>
</dbReference>
<sequence length="629" mass="71938">MFRKTLFFFLTSLLFLNSIFCFGESKYDFQNDSITDSKLNELKINVQHVISQHQNLKVGIALLNEEGNVWLEVLGNSDQEIAEKDTENTMFRIASLSKMFVALSILKLQEEGKLTLEDEVKIIVPEVKFENQWEEEHPVRIIHLLEHTTGWDEIHLVEMVHNQHPPISLKDALEFHPHSRTSRWVPGTRMAYCNSGYAVAAYIVEKVTGLKYEDYVRESIFKPLMMNHSTFFNDQIYQKWGAEIFNWEMKEIAFKNELFRPSSALNTSIADISQILRLLLNRGIVDSLQFLKSESIDQMEIPYNSPGSNIGLELGYGLGNQTSIYNNFTYHGHSGAMDGGLSELGYLPEEKIGHVILMNANNGAAMQEISTLIQNFETADLPLRPDKKEKYQGEIHIEGGYYLAINPRNQDRFYQDLIFNIEKVEVFEDNLTMTWILPSSKSTYYPVSPTEYTYGNSGKIGLVQNSDPLEGKVLYTERFVFKPISGFRVFGQISILVIWVVLMILEAFIAVLSMILFLRNRAKYANLLKISILPTCTSLTIFLMFFIPRMNIEGADLLFSTPSYLSICVLLCSILFVVGSLTSAIVIILSKRLPHSKLITWPIIALTFFHMLVTIFLISQKVIPMITWS</sequence>
<protein>
    <submittedName>
        <fullName evidence="4">Beta-lactamase family protein</fullName>
    </submittedName>
</protein>
<feature type="transmembrane region" description="Helical" evidence="1">
    <location>
        <begin position="598"/>
        <end position="619"/>
    </location>
</feature>
<evidence type="ECO:0000259" key="3">
    <source>
        <dbReference type="Pfam" id="PF00144"/>
    </source>
</evidence>
<feature type="transmembrane region" description="Helical" evidence="1">
    <location>
        <begin position="530"/>
        <end position="552"/>
    </location>
</feature>
<dbReference type="RefSeq" id="WP_258421470.1">
    <property type="nucleotide sequence ID" value="NZ_JANSUY010000001.1"/>
</dbReference>
<organism evidence="4 5">
    <name type="scientific">Aquiflexum gelatinilyticum</name>
    <dbReference type="NCBI Taxonomy" id="2961943"/>
    <lineage>
        <taxon>Bacteria</taxon>
        <taxon>Pseudomonadati</taxon>
        <taxon>Bacteroidota</taxon>
        <taxon>Cytophagia</taxon>
        <taxon>Cytophagales</taxon>
        <taxon>Cyclobacteriaceae</taxon>
        <taxon>Aquiflexum</taxon>
    </lineage>
</organism>
<accession>A0A9X2P195</accession>
<dbReference type="InterPro" id="IPR001466">
    <property type="entry name" value="Beta-lactam-related"/>
</dbReference>
<keyword evidence="1" id="KW-1133">Transmembrane helix</keyword>
<evidence type="ECO:0000313" key="4">
    <source>
        <dbReference type="EMBL" id="MCR9013569.1"/>
    </source>
</evidence>
<feature type="chain" id="PRO_5040962049" evidence="2">
    <location>
        <begin position="24"/>
        <end position="629"/>
    </location>
</feature>
<dbReference type="Gene3D" id="3.40.710.10">
    <property type="entry name" value="DD-peptidase/beta-lactamase superfamily"/>
    <property type="match status" value="1"/>
</dbReference>
<keyword evidence="5" id="KW-1185">Reference proteome</keyword>
<dbReference type="AlphaFoldDB" id="A0A9X2P195"/>
<dbReference type="InterPro" id="IPR012338">
    <property type="entry name" value="Beta-lactam/transpept-like"/>
</dbReference>
<dbReference type="PANTHER" id="PTHR46825">
    <property type="entry name" value="D-ALANYL-D-ALANINE-CARBOXYPEPTIDASE/ENDOPEPTIDASE AMPH"/>
    <property type="match status" value="1"/>
</dbReference>
<dbReference type="Proteomes" id="UP001142175">
    <property type="component" value="Unassembled WGS sequence"/>
</dbReference>